<dbReference type="Pfam" id="PF01547">
    <property type="entry name" value="SBP_bac_1"/>
    <property type="match status" value="1"/>
</dbReference>
<dbReference type="Proteomes" id="UP000237846">
    <property type="component" value="Unassembled WGS sequence"/>
</dbReference>
<dbReference type="RefSeq" id="WP_106242976.1">
    <property type="nucleotide sequence ID" value="NZ_PVZC01000002.1"/>
</dbReference>
<sequence>MPPRLGTDRPRTASVRVRAIAVAAVLALAASACGGGGGSDDGTVTLRFSWWGADARHETTQQVIDRFEELNPGITVEGEYTDWEGYWDRLATTVAGNDAPDIITHEERYLRDYASRGALLDLNETEIDTSQIDPLALDGGELDGGMYGIATGVNAFAVVADPQAFEDAGVEMPDDETWTWEDYMRISEEISQNSEDGFYGSQDFGFTENAFNIFARQRGESLYTADGSIGFSPETLEEWFQMRVDMMESGATPPASLSVESDAGGPDLSLLSTNTGAMGSWWTNQLGTLAGTAGRDLELLRFPGESEGERTGMYYKPAMYYTISARTEHPEEAALFVDFLLNDPAATELILSDRGLPANMDLREQFVPEFPEADAQSAEFLASLEDHIVDASPVPPIGAGEVELIMKRVVQQVLFGELTPAEGAQQFITDVEAATGE</sequence>
<organism evidence="2 3">
    <name type="scientific">Allonocardiopsis opalescens</name>
    <dbReference type="NCBI Taxonomy" id="1144618"/>
    <lineage>
        <taxon>Bacteria</taxon>
        <taxon>Bacillati</taxon>
        <taxon>Actinomycetota</taxon>
        <taxon>Actinomycetes</taxon>
        <taxon>Streptosporangiales</taxon>
        <taxon>Allonocardiopsis</taxon>
    </lineage>
</organism>
<proteinExistence type="predicted"/>
<evidence type="ECO:0000313" key="3">
    <source>
        <dbReference type="Proteomes" id="UP000237846"/>
    </source>
</evidence>
<gene>
    <name evidence="2" type="ORF">CLV72_102482</name>
</gene>
<dbReference type="SUPFAM" id="SSF53850">
    <property type="entry name" value="Periplasmic binding protein-like II"/>
    <property type="match status" value="1"/>
</dbReference>
<name>A0A2T0QAL1_9ACTN</name>
<accession>A0A2T0QAL1</accession>
<dbReference type="PANTHER" id="PTHR43649:SF11">
    <property type="entry name" value="ABC TRANSPORTER SUBSTRATE-BINDING PROTEIN YESO-RELATED"/>
    <property type="match status" value="1"/>
</dbReference>
<keyword evidence="1" id="KW-0732">Signal</keyword>
<reference evidence="2 3" key="1">
    <citation type="submission" date="2018-03" db="EMBL/GenBank/DDBJ databases">
        <title>Genomic Encyclopedia of Archaeal and Bacterial Type Strains, Phase II (KMG-II): from individual species to whole genera.</title>
        <authorList>
            <person name="Goeker M."/>
        </authorList>
    </citation>
    <scope>NUCLEOTIDE SEQUENCE [LARGE SCALE GENOMIC DNA]</scope>
    <source>
        <strain evidence="2 3">DSM 45601</strain>
    </source>
</reference>
<feature type="signal peptide" evidence="1">
    <location>
        <begin position="1"/>
        <end position="34"/>
    </location>
</feature>
<dbReference type="OrthoDB" id="7918484at2"/>
<evidence type="ECO:0000256" key="1">
    <source>
        <dbReference type="SAM" id="SignalP"/>
    </source>
</evidence>
<evidence type="ECO:0000313" key="2">
    <source>
        <dbReference type="EMBL" id="PRY00850.1"/>
    </source>
</evidence>
<dbReference type="PANTHER" id="PTHR43649">
    <property type="entry name" value="ARABINOSE-BINDING PROTEIN-RELATED"/>
    <property type="match status" value="1"/>
</dbReference>
<dbReference type="PROSITE" id="PS51257">
    <property type="entry name" value="PROKAR_LIPOPROTEIN"/>
    <property type="match status" value="1"/>
</dbReference>
<dbReference type="AlphaFoldDB" id="A0A2T0QAL1"/>
<comment type="caution">
    <text evidence="2">The sequence shown here is derived from an EMBL/GenBank/DDBJ whole genome shotgun (WGS) entry which is preliminary data.</text>
</comment>
<dbReference type="InterPro" id="IPR050490">
    <property type="entry name" value="Bact_solute-bd_prot1"/>
</dbReference>
<keyword evidence="3" id="KW-1185">Reference proteome</keyword>
<dbReference type="InterPro" id="IPR006059">
    <property type="entry name" value="SBP"/>
</dbReference>
<protein>
    <submittedName>
        <fullName evidence="2">Carbohydrate ABC transporter substrate-binding protein (CUT1 family)</fullName>
    </submittedName>
</protein>
<feature type="chain" id="PRO_5038926776" evidence="1">
    <location>
        <begin position="35"/>
        <end position="437"/>
    </location>
</feature>
<dbReference type="Gene3D" id="3.40.190.10">
    <property type="entry name" value="Periplasmic binding protein-like II"/>
    <property type="match status" value="2"/>
</dbReference>
<dbReference type="EMBL" id="PVZC01000002">
    <property type="protein sequence ID" value="PRY00850.1"/>
    <property type="molecule type" value="Genomic_DNA"/>
</dbReference>